<comment type="caution">
    <text evidence="2">The sequence shown here is derived from an EMBL/GenBank/DDBJ whole genome shotgun (WGS) entry which is preliminary data.</text>
</comment>
<dbReference type="CDD" id="cd00303">
    <property type="entry name" value="retropepsin_like"/>
    <property type="match status" value="1"/>
</dbReference>
<evidence type="ECO:0000313" key="3">
    <source>
        <dbReference type="Proteomes" id="UP000276133"/>
    </source>
</evidence>
<protein>
    <submittedName>
        <fullName evidence="2">Zinc knuckle</fullName>
    </submittedName>
</protein>
<dbReference type="SUPFAM" id="SSF50630">
    <property type="entry name" value="Acid proteases"/>
    <property type="match status" value="1"/>
</dbReference>
<dbReference type="OrthoDB" id="10192037at2759"/>
<evidence type="ECO:0000313" key="2">
    <source>
        <dbReference type="EMBL" id="RNA20562.1"/>
    </source>
</evidence>
<dbReference type="InterPro" id="IPR021109">
    <property type="entry name" value="Peptidase_aspartic_dom_sf"/>
</dbReference>
<keyword evidence="3" id="KW-1185">Reference proteome</keyword>
<accession>A0A3M7RAD6</accession>
<sequence length="540" mass="62923">MEKETMENMLANVFLRGLNPSLKKIISISAGKDFDELVKIAKRVERCEKEEQENTSIEAGIESINSIRNDKEQTKKNKVVCVICDKNNHETAKCFKLKSVKDFIKNQSKSPKPEDKEFTKSRREYPNLFCSHCNRPNHYYENCRMRLGLCVKCSKKRSSRKTLQFKLIEAKPILGVGKADKYNSQTKYYLTNNHFNQDKLKVEGETEEILIYSGAQTSFISEKYAQLRKFKRTKITKRKNWITANGSQLEVSGQTSINIMIGNTRIIGTFIISRKLAHDLIIGVDILKPNNCIVDYKSDKLICGNSQIQLRTKEPRKEKIIYTSNAIMIEPYSRQVYTTKSEINEGNLLIEKVGKLNIIETIQEAKEQIKIWVENNTPTKLVIHPHTPICKISECLVINSIKNEQEFKKFIQEGVETEKEIAKNKMNRPKDEYGLPRVQLSKNYNPNEEPTSCKERRRKNRDTKNAKLLEMKPEILKAKQERADYAEKHRVPDQDLQIINDLPEIHQKWLQERKSFNTEYNEYFSKIFFHIQAAIKSKLN</sequence>
<evidence type="ECO:0000256" key="1">
    <source>
        <dbReference type="SAM" id="MobiDB-lite"/>
    </source>
</evidence>
<reference evidence="2 3" key="1">
    <citation type="journal article" date="2018" name="Sci. Rep.">
        <title>Genomic signatures of local adaptation to the degree of environmental predictability in rotifers.</title>
        <authorList>
            <person name="Franch-Gras L."/>
            <person name="Hahn C."/>
            <person name="Garcia-Roger E.M."/>
            <person name="Carmona M.J."/>
            <person name="Serra M."/>
            <person name="Gomez A."/>
        </authorList>
    </citation>
    <scope>NUCLEOTIDE SEQUENCE [LARGE SCALE GENOMIC DNA]</scope>
    <source>
        <strain evidence="2">HYR1</strain>
    </source>
</reference>
<dbReference type="Proteomes" id="UP000276133">
    <property type="component" value="Unassembled WGS sequence"/>
</dbReference>
<gene>
    <name evidence="2" type="ORF">BpHYR1_024564</name>
</gene>
<dbReference type="Pfam" id="PF08284">
    <property type="entry name" value="RVP_2"/>
    <property type="match status" value="1"/>
</dbReference>
<dbReference type="AlphaFoldDB" id="A0A3M7RAD6"/>
<organism evidence="2 3">
    <name type="scientific">Brachionus plicatilis</name>
    <name type="common">Marine rotifer</name>
    <name type="synonym">Brachionus muelleri</name>
    <dbReference type="NCBI Taxonomy" id="10195"/>
    <lineage>
        <taxon>Eukaryota</taxon>
        <taxon>Metazoa</taxon>
        <taxon>Spiralia</taxon>
        <taxon>Gnathifera</taxon>
        <taxon>Rotifera</taxon>
        <taxon>Eurotatoria</taxon>
        <taxon>Monogononta</taxon>
        <taxon>Pseudotrocha</taxon>
        <taxon>Ploima</taxon>
        <taxon>Brachionidae</taxon>
        <taxon>Brachionus</taxon>
    </lineage>
</organism>
<feature type="compositionally biased region" description="Polar residues" evidence="1">
    <location>
        <begin position="441"/>
        <end position="450"/>
    </location>
</feature>
<name>A0A3M7RAD6_BRAPC</name>
<proteinExistence type="predicted"/>
<feature type="region of interest" description="Disordered" evidence="1">
    <location>
        <begin position="441"/>
        <end position="463"/>
    </location>
</feature>
<dbReference type="Gene3D" id="2.40.70.10">
    <property type="entry name" value="Acid Proteases"/>
    <property type="match status" value="1"/>
</dbReference>
<dbReference type="EMBL" id="REGN01003820">
    <property type="protein sequence ID" value="RNA20562.1"/>
    <property type="molecule type" value="Genomic_DNA"/>
</dbReference>